<feature type="compositionally biased region" description="Pro residues" evidence="1">
    <location>
        <begin position="215"/>
        <end position="224"/>
    </location>
</feature>
<proteinExistence type="predicted"/>
<keyword evidence="4" id="KW-1185">Reference proteome</keyword>
<reference evidence="3 4" key="1">
    <citation type="submission" date="2013-05" db="EMBL/GenBank/DDBJ databases">
        <title>Genome assembly of Chondromyces apiculatus DSM 436.</title>
        <authorList>
            <person name="Sharma G."/>
            <person name="Khatri I."/>
            <person name="Kaur C."/>
            <person name="Mayilraj S."/>
            <person name="Subramanian S."/>
        </authorList>
    </citation>
    <scope>NUCLEOTIDE SEQUENCE [LARGE SCALE GENOMIC DNA]</scope>
    <source>
        <strain evidence="3 4">DSM 436</strain>
    </source>
</reference>
<name>A0A017TEH0_9BACT</name>
<accession>A0A017TEH0</accession>
<organism evidence="3 4">
    <name type="scientific">Chondromyces apiculatus DSM 436</name>
    <dbReference type="NCBI Taxonomy" id="1192034"/>
    <lineage>
        <taxon>Bacteria</taxon>
        <taxon>Pseudomonadati</taxon>
        <taxon>Myxococcota</taxon>
        <taxon>Polyangia</taxon>
        <taxon>Polyangiales</taxon>
        <taxon>Polyangiaceae</taxon>
        <taxon>Chondromyces</taxon>
    </lineage>
</organism>
<gene>
    <name evidence="3" type="ORF">CAP_1250</name>
</gene>
<evidence type="ECO:0000256" key="1">
    <source>
        <dbReference type="SAM" id="MobiDB-lite"/>
    </source>
</evidence>
<comment type="caution">
    <text evidence="3">The sequence shown here is derived from an EMBL/GenBank/DDBJ whole genome shotgun (WGS) entry which is preliminary data.</text>
</comment>
<feature type="region of interest" description="Disordered" evidence="1">
    <location>
        <begin position="208"/>
        <end position="260"/>
    </location>
</feature>
<protein>
    <submittedName>
        <fullName evidence="3">Uncharacterized protein</fullName>
    </submittedName>
</protein>
<dbReference type="EMBL" id="ASRX01000013">
    <property type="protein sequence ID" value="EYF06991.1"/>
    <property type="molecule type" value="Genomic_DNA"/>
</dbReference>
<feature type="transmembrane region" description="Helical" evidence="2">
    <location>
        <begin position="151"/>
        <end position="173"/>
    </location>
</feature>
<feature type="transmembrane region" description="Helical" evidence="2">
    <location>
        <begin position="269"/>
        <end position="287"/>
    </location>
</feature>
<sequence length="594" mass="62860">MLPLPPRTHGVPIQGVQFTALAIAEARANAVGAVRFTCGEQRLHIDLLLVAWHGASGFAPGAVVESLGVEVPYPAIRALFRRGRALCLALDPEACAPYNRFTLTRFTEAPVDTLARAYQARQRAHVASLAAPLPLGVVTALAAPADLVSGPLGVASLAAVVAAVAWFALRVLVRALTWGGPNSDRRRDALEAELSRRMGFFAAPPVGVHPRTVAGPPPSPPPFTPGTSNVRPPPLPPPFAPGASNLPPAPPPPPPPGVADEGIFARPRALVPVAIVAVFVVATLAFVQRFATPRAPTPLATIDRVGPTALARARRWSDLDPAALAPIEPSLPRCLCERADSLLWRDGVPHLSLFFGSGPDDTSGAVAPDEDGEYAFDLAVVNNGAEPLRDVRVLLTFARRDAGNRRTGITERGLFYEGLLRPARAVKWHVEAPGTEIKVEPGVVGPLPGEAAPPEAYVELTRARSRAVRIHAAKMLAYHRDPRAPDALGELGGGSNAQEEETLDRIRRAAAPVIPCGATQRGDRLGVCVFNASAMSYTGAVLREVREGGDAGVREWKIDATLPVHEGLKLDLPLEGELPPDMVVEPGRVAPPPR</sequence>
<keyword evidence="2" id="KW-0472">Membrane</keyword>
<dbReference type="OrthoDB" id="5490654at2"/>
<dbReference type="AlphaFoldDB" id="A0A017TEH0"/>
<keyword evidence="2" id="KW-1133">Transmembrane helix</keyword>
<keyword evidence="2" id="KW-0812">Transmembrane</keyword>
<dbReference type="Proteomes" id="UP000019678">
    <property type="component" value="Unassembled WGS sequence"/>
</dbReference>
<dbReference type="RefSeq" id="WP_044238792.1">
    <property type="nucleotide sequence ID" value="NZ_ASRX01000013.1"/>
</dbReference>
<feature type="compositionally biased region" description="Pro residues" evidence="1">
    <location>
        <begin position="231"/>
        <end position="240"/>
    </location>
</feature>
<evidence type="ECO:0000256" key="2">
    <source>
        <dbReference type="SAM" id="Phobius"/>
    </source>
</evidence>
<evidence type="ECO:0000313" key="3">
    <source>
        <dbReference type="EMBL" id="EYF06991.1"/>
    </source>
</evidence>
<evidence type="ECO:0000313" key="4">
    <source>
        <dbReference type="Proteomes" id="UP000019678"/>
    </source>
</evidence>
<feature type="transmembrane region" description="Helical" evidence="2">
    <location>
        <begin position="126"/>
        <end position="145"/>
    </location>
</feature>
<feature type="compositionally biased region" description="Pro residues" evidence="1">
    <location>
        <begin position="247"/>
        <end position="257"/>
    </location>
</feature>